<evidence type="ECO:0000256" key="2">
    <source>
        <dbReference type="SAM" id="Phobius"/>
    </source>
</evidence>
<dbReference type="AlphaFoldDB" id="A0A165GDC7"/>
<feature type="transmembrane region" description="Helical" evidence="2">
    <location>
        <begin position="76"/>
        <end position="97"/>
    </location>
</feature>
<evidence type="ECO:0000313" key="4">
    <source>
        <dbReference type="Proteomes" id="UP000076871"/>
    </source>
</evidence>
<evidence type="ECO:0000256" key="1">
    <source>
        <dbReference type="SAM" id="MobiDB-lite"/>
    </source>
</evidence>
<organism evidence="3 4">
    <name type="scientific">Laetiporus sulphureus 93-53</name>
    <dbReference type="NCBI Taxonomy" id="1314785"/>
    <lineage>
        <taxon>Eukaryota</taxon>
        <taxon>Fungi</taxon>
        <taxon>Dikarya</taxon>
        <taxon>Basidiomycota</taxon>
        <taxon>Agaricomycotina</taxon>
        <taxon>Agaricomycetes</taxon>
        <taxon>Polyporales</taxon>
        <taxon>Laetiporus</taxon>
    </lineage>
</organism>
<dbReference type="OrthoDB" id="3248709at2759"/>
<sequence>MSQLAKPLATLKSSIPTHLNFSAFIDRFKPPKGEAIARLRANMLGLVTLTIVTYLLPLPTPWESIAVVRRREEVSMIWYGLCAIETLLLSFFSFNILQASYALKYPRTSIPLPPPPPSPAKSLKTSPPTRKWNLAASTRPQVSPRPQKAFTYAASPISTPSRTLSYTLPPSASSSFDSSFSTSMGSIPGSPSSPLAAYRGKYSRTSGRALNGSLLSRLSQAADDDDE</sequence>
<reference evidence="3 4" key="1">
    <citation type="journal article" date="2016" name="Mol. Biol. Evol.">
        <title>Comparative Genomics of Early-Diverging Mushroom-Forming Fungi Provides Insights into the Origins of Lignocellulose Decay Capabilities.</title>
        <authorList>
            <person name="Nagy L.G."/>
            <person name="Riley R."/>
            <person name="Tritt A."/>
            <person name="Adam C."/>
            <person name="Daum C."/>
            <person name="Floudas D."/>
            <person name="Sun H."/>
            <person name="Yadav J.S."/>
            <person name="Pangilinan J."/>
            <person name="Larsson K.H."/>
            <person name="Matsuura K."/>
            <person name="Barry K."/>
            <person name="Labutti K."/>
            <person name="Kuo R."/>
            <person name="Ohm R.A."/>
            <person name="Bhattacharya S.S."/>
            <person name="Shirouzu T."/>
            <person name="Yoshinaga Y."/>
            <person name="Martin F.M."/>
            <person name="Grigoriev I.V."/>
            <person name="Hibbett D.S."/>
        </authorList>
    </citation>
    <scope>NUCLEOTIDE SEQUENCE [LARGE SCALE GENOMIC DNA]</scope>
    <source>
        <strain evidence="3 4">93-53</strain>
    </source>
</reference>
<dbReference type="STRING" id="1314785.A0A165GDC7"/>
<feature type="region of interest" description="Disordered" evidence="1">
    <location>
        <begin position="174"/>
        <end position="198"/>
    </location>
</feature>
<feature type="compositionally biased region" description="Low complexity" evidence="1">
    <location>
        <begin position="174"/>
        <end position="194"/>
    </location>
</feature>
<accession>A0A165GDC7</accession>
<protein>
    <submittedName>
        <fullName evidence="3">Uncharacterized protein</fullName>
    </submittedName>
</protein>
<keyword evidence="2" id="KW-0812">Transmembrane</keyword>
<dbReference type="EMBL" id="KV427610">
    <property type="protein sequence ID" value="KZT10192.1"/>
    <property type="molecule type" value="Genomic_DNA"/>
</dbReference>
<keyword evidence="4" id="KW-1185">Reference proteome</keyword>
<name>A0A165GDC7_9APHY</name>
<evidence type="ECO:0000313" key="3">
    <source>
        <dbReference type="EMBL" id="KZT10192.1"/>
    </source>
</evidence>
<dbReference type="InParanoid" id="A0A165GDC7"/>
<keyword evidence="2" id="KW-1133">Transmembrane helix</keyword>
<keyword evidence="2" id="KW-0472">Membrane</keyword>
<feature type="transmembrane region" description="Helical" evidence="2">
    <location>
        <begin position="39"/>
        <end position="56"/>
    </location>
</feature>
<dbReference type="RefSeq" id="XP_040767932.1">
    <property type="nucleotide sequence ID" value="XM_040903918.1"/>
</dbReference>
<dbReference type="Proteomes" id="UP000076871">
    <property type="component" value="Unassembled WGS sequence"/>
</dbReference>
<proteinExistence type="predicted"/>
<gene>
    <name evidence="3" type="ORF">LAESUDRAFT_645525</name>
</gene>
<dbReference type="GeneID" id="63820948"/>